<dbReference type="SUPFAM" id="SSF52156">
    <property type="entry name" value="Initiation factor IF2/eIF5b, domain 3"/>
    <property type="match status" value="1"/>
</dbReference>
<feature type="binding site" evidence="10">
    <location>
        <begin position="375"/>
        <end position="382"/>
    </location>
    <ligand>
        <name>GTP</name>
        <dbReference type="ChEBI" id="CHEBI:37565"/>
    </ligand>
</feature>
<evidence type="ECO:0000313" key="15">
    <source>
        <dbReference type="EMBL" id="CAA6804948.1"/>
    </source>
</evidence>
<evidence type="ECO:0000256" key="7">
    <source>
        <dbReference type="ARBA" id="ARBA00022917"/>
    </source>
</evidence>
<evidence type="ECO:0000256" key="10">
    <source>
        <dbReference type="HAMAP-Rule" id="MF_00100"/>
    </source>
</evidence>
<dbReference type="FunFam" id="2.40.30.10:FF:000008">
    <property type="entry name" value="Translation initiation factor IF-2"/>
    <property type="match status" value="1"/>
</dbReference>
<dbReference type="Gene3D" id="3.40.50.10050">
    <property type="entry name" value="Translation initiation factor IF- 2, domain 3"/>
    <property type="match status" value="1"/>
</dbReference>
<dbReference type="Pfam" id="PF03144">
    <property type="entry name" value="GTP_EFTU_D2"/>
    <property type="match status" value="1"/>
</dbReference>
<organism evidence="15">
    <name type="scientific">uncultured Campylobacterales bacterium</name>
    <dbReference type="NCBI Taxonomy" id="352960"/>
    <lineage>
        <taxon>Bacteria</taxon>
        <taxon>Pseudomonadati</taxon>
        <taxon>Campylobacterota</taxon>
        <taxon>Epsilonproteobacteria</taxon>
        <taxon>Campylobacterales</taxon>
        <taxon>environmental samples</taxon>
    </lineage>
</organism>
<dbReference type="Pfam" id="PF22042">
    <property type="entry name" value="EF-G_D2"/>
    <property type="match status" value="1"/>
</dbReference>
<sequence>MSKVRVYEISKELGISNKEVIEVANSIGLVAKAPASALEEQDAVTLTRYILTGKLPTPEVKPQENSEPKKDLKKDLKKKDLEEDKKISKNSEVSKDTAKSTPEEKVIVKKPIEKKLDSEKTVVKEVSKVETKPKEELKQVESLASNSIKKRKGLVIIKKKKPLKVESKFDNISVSTSKAKAKKTKKIPATKRNFKLDTINIMDNSDFRDINIDNESAMIMPDFSDAEIRVDQDMLRAAQQRKNNNANNAKKKPVGNRRPRTMQRQGLKKKRRRTDIEDEIITSVQIPEEVRVYEFAEAIGKSVSDVMKVLFTLGMLVTRNDFLDKDHIEILADEFEIEVSTINVQDEFDYEKDFDDEDLEKGDFTSRAPIITIMGHVDHGKTSLLDRIRSTKVTQGEHGGITQHVGAYMVTKNGKNITFIDTPGHEAFSEMRSRGAKVTDIIVIIVAADDGVKPQTKEAIKHAKEAEVPFVVAINKMDKPDANPDMVKSQLAELGVTPTDWGGDYDFVNISAQSGAGIDDLLEILNLQAELLELRADYKAKVKATVVESSLEPGRGPVSTVIVQNGTLRIGDITVCGVAHGKIKAIFDDQNNKLTEVKPGEPAVIVGLSSVVGAGDILVEVESDRIAREYAVKRREYLRQKELSHSTKVTLEELGSKIAEGNIKTLPVIIKADVNGSLEAIKSTLMAIKNDEVKVNIISAEVGGITESDLSLAQASENSVILGFNVRPTGAVKRKASDSGITLRTYRVIYDLIDDVKGLLGGLLSPIKREENLGQAEVREVFVVPKLGAISGCMVTDGHINRGAKTRVIRDGIVIYEGEVSSLKRFKDDAKEVAKGYECGIGIKGYNDVQVGDYIESFKIVEEKATIEE</sequence>
<evidence type="ECO:0000256" key="13">
    <source>
        <dbReference type="SAM" id="MobiDB-lite"/>
    </source>
</evidence>
<dbReference type="InterPro" id="IPR009000">
    <property type="entry name" value="Transl_B-barrel_sf"/>
</dbReference>
<dbReference type="HAMAP" id="MF_00100_B">
    <property type="entry name" value="IF_2_B"/>
    <property type="match status" value="1"/>
</dbReference>
<dbReference type="InterPro" id="IPR036925">
    <property type="entry name" value="TIF_IF2_dom3_sf"/>
</dbReference>
<dbReference type="Pfam" id="PF11987">
    <property type="entry name" value="IF-2"/>
    <property type="match status" value="1"/>
</dbReference>
<keyword evidence="5 10" id="KW-0396">Initiation factor</keyword>
<name>A0A6S6SFG0_9BACT</name>
<keyword evidence="6 10" id="KW-0547">Nucleotide-binding</keyword>
<dbReference type="InterPro" id="IPR053905">
    <property type="entry name" value="EF-G-like_DII"/>
</dbReference>
<evidence type="ECO:0000256" key="8">
    <source>
        <dbReference type="ARBA" id="ARBA00023134"/>
    </source>
</evidence>
<dbReference type="PROSITE" id="PS01176">
    <property type="entry name" value="IF2"/>
    <property type="match status" value="1"/>
</dbReference>
<dbReference type="PROSITE" id="PS51722">
    <property type="entry name" value="G_TR_2"/>
    <property type="match status" value="1"/>
</dbReference>
<comment type="function">
    <text evidence="9 10 11">One of the essential components for the initiation of protein synthesis. Protects formylmethionyl-tRNA from spontaneous hydrolysis and promotes its binding to the 30S ribosomal subunits. Also involved in the hydrolysis of GTP during the formation of the 70S ribosomal complex.</text>
</comment>
<dbReference type="InterPro" id="IPR000178">
    <property type="entry name" value="TF_IF2_bacterial-like"/>
</dbReference>
<dbReference type="InterPro" id="IPR027417">
    <property type="entry name" value="P-loop_NTPase"/>
</dbReference>
<evidence type="ECO:0000256" key="6">
    <source>
        <dbReference type="ARBA" id="ARBA00022741"/>
    </source>
</evidence>
<feature type="region of interest" description="G-domain" evidence="10">
    <location>
        <begin position="369"/>
        <end position="517"/>
    </location>
</feature>
<dbReference type="NCBIfam" id="TIGR00231">
    <property type="entry name" value="small_GTP"/>
    <property type="match status" value="1"/>
</dbReference>
<dbReference type="PANTHER" id="PTHR43381:SF5">
    <property type="entry name" value="TR-TYPE G DOMAIN-CONTAINING PROTEIN"/>
    <property type="match status" value="1"/>
</dbReference>
<dbReference type="GO" id="GO:0003743">
    <property type="term" value="F:translation initiation factor activity"/>
    <property type="evidence" value="ECO:0007669"/>
    <property type="project" value="UniProtKB-UniRule"/>
</dbReference>
<dbReference type="Pfam" id="PF00009">
    <property type="entry name" value="GTP_EFTU"/>
    <property type="match status" value="1"/>
</dbReference>
<keyword evidence="8 10" id="KW-0342">GTP-binding</keyword>
<dbReference type="Gene3D" id="1.10.10.2480">
    <property type="match status" value="1"/>
</dbReference>
<protein>
    <recommendedName>
        <fullName evidence="3 10">Translation initiation factor IF-2</fullName>
    </recommendedName>
</protein>
<evidence type="ECO:0000259" key="14">
    <source>
        <dbReference type="PROSITE" id="PS51722"/>
    </source>
</evidence>
<dbReference type="InterPro" id="IPR006847">
    <property type="entry name" value="IF2_N"/>
</dbReference>
<evidence type="ECO:0000256" key="1">
    <source>
        <dbReference type="ARBA" id="ARBA00004496"/>
    </source>
</evidence>
<dbReference type="FunFam" id="2.40.30.10:FF:000054">
    <property type="entry name" value="Translation initiation factor IF-2"/>
    <property type="match status" value="1"/>
</dbReference>
<dbReference type="EMBL" id="CACVAW010000017">
    <property type="protein sequence ID" value="CAA6804948.1"/>
    <property type="molecule type" value="Genomic_DNA"/>
</dbReference>
<dbReference type="CDD" id="cd01887">
    <property type="entry name" value="IF2_eIF5B"/>
    <property type="match status" value="1"/>
</dbReference>
<dbReference type="InterPro" id="IPR023115">
    <property type="entry name" value="TIF_IF2_dom3"/>
</dbReference>
<feature type="compositionally biased region" description="Basic and acidic residues" evidence="13">
    <location>
        <begin position="61"/>
        <end position="103"/>
    </location>
</feature>
<dbReference type="InterPro" id="IPR005225">
    <property type="entry name" value="Small_GTP-bd"/>
</dbReference>
<dbReference type="Gene3D" id="2.40.30.10">
    <property type="entry name" value="Translation factors"/>
    <property type="match status" value="2"/>
</dbReference>
<evidence type="ECO:0000256" key="9">
    <source>
        <dbReference type="ARBA" id="ARBA00025162"/>
    </source>
</evidence>
<dbReference type="NCBIfam" id="TIGR00487">
    <property type="entry name" value="IF-2"/>
    <property type="match status" value="1"/>
</dbReference>
<evidence type="ECO:0000256" key="3">
    <source>
        <dbReference type="ARBA" id="ARBA00020675"/>
    </source>
</evidence>
<dbReference type="FunFam" id="3.40.50.300:FF:000019">
    <property type="entry name" value="Translation initiation factor IF-2"/>
    <property type="match status" value="1"/>
</dbReference>
<comment type="subcellular location">
    <subcellularLocation>
        <location evidence="1 10 12">Cytoplasm</location>
    </subcellularLocation>
</comment>
<feature type="binding site" evidence="10">
    <location>
        <begin position="475"/>
        <end position="478"/>
    </location>
    <ligand>
        <name>GTP</name>
        <dbReference type="ChEBI" id="CHEBI:37565"/>
    </ligand>
</feature>
<dbReference type="Pfam" id="PF04760">
    <property type="entry name" value="IF2_N"/>
    <property type="match status" value="2"/>
</dbReference>
<keyword evidence="4 10" id="KW-0963">Cytoplasm</keyword>
<dbReference type="FunFam" id="3.40.50.10050:FF:000001">
    <property type="entry name" value="Translation initiation factor IF-2"/>
    <property type="match status" value="1"/>
</dbReference>
<feature type="compositionally biased region" description="Basic residues" evidence="13">
    <location>
        <begin position="249"/>
        <end position="272"/>
    </location>
</feature>
<dbReference type="InterPro" id="IPR044145">
    <property type="entry name" value="IF2_II"/>
</dbReference>
<dbReference type="SUPFAM" id="SSF52540">
    <property type="entry name" value="P-loop containing nucleoside triphosphate hydrolases"/>
    <property type="match status" value="1"/>
</dbReference>
<dbReference type="CDD" id="cd03702">
    <property type="entry name" value="IF2_mtIF2_II"/>
    <property type="match status" value="1"/>
</dbReference>
<feature type="binding site" evidence="10">
    <location>
        <begin position="421"/>
        <end position="425"/>
    </location>
    <ligand>
        <name>GTP</name>
        <dbReference type="ChEBI" id="CHEBI:37565"/>
    </ligand>
</feature>
<proteinExistence type="inferred from homology"/>
<evidence type="ECO:0000256" key="2">
    <source>
        <dbReference type="ARBA" id="ARBA00007733"/>
    </source>
</evidence>
<feature type="domain" description="Tr-type G" evidence="14">
    <location>
        <begin position="366"/>
        <end position="535"/>
    </location>
</feature>
<feature type="compositionally biased region" description="Low complexity" evidence="13">
    <location>
        <begin position="239"/>
        <end position="248"/>
    </location>
</feature>
<dbReference type="CDD" id="cd03692">
    <property type="entry name" value="mtIF2_IVc"/>
    <property type="match status" value="1"/>
</dbReference>
<keyword evidence="7 10" id="KW-0648">Protein biosynthesis</keyword>
<reference evidence="15" key="1">
    <citation type="submission" date="2020-01" db="EMBL/GenBank/DDBJ databases">
        <authorList>
            <person name="Meier V. D."/>
            <person name="Meier V D."/>
        </authorList>
    </citation>
    <scope>NUCLEOTIDE SEQUENCE</scope>
    <source>
        <strain evidence="15">HLG_WM_MAG_12</strain>
    </source>
</reference>
<evidence type="ECO:0000256" key="11">
    <source>
        <dbReference type="RuleBase" id="RU000644"/>
    </source>
</evidence>
<dbReference type="InterPro" id="IPR004161">
    <property type="entry name" value="EFTu-like_2"/>
</dbReference>
<dbReference type="InterPro" id="IPR015760">
    <property type="entry name" value="TIF_IF2"/>
</dbReference>
<feature type="region of interest" description="Disordered" evidence="13">
    <location>
        <begin position="239"/>
        <end position="272"/>
    </location>
</feature>
<gene>
    <name evidence="10" type="primary">infB</name>
    <name evidence="15" type="ORF">HELGO_WM34587</name>
</gene>
<dbReference type="SUPFAM" id="SSF50447">
    <property type="entry name" value="Translation proteins"/>
    <property type="match status" value="2"/>
</dbReference>
<evidence type="ECO:0000256" key="5">
    <source>
        <dbReference type="ARBA" id="ARBA00022540"/>
    </source>
</evidence>
<accession>A0A6S6SFG0</accession>
<dbReference type="GO" id="GO:0005525">
    <property type="term" value="F:GTP binding"/>
    <property type="evidence" value="ECO:0007669"/>
    <property type="project" value="UniProtKB-KW"/>
</dbReference>
<evidence type="ECO:0000256" key="12">
    <source>
        <dbReference type="RuleBase" id="RU000645"/>
    </source>
</evidence>
<feature type="region of interest" description="Disordered" evidence="13">
    <location>
        <begin position="54"/>
        <end position="103"/>
    </location>
</feature>
<dbReference type="GO" id="GO:0005829">
    <property type="term" value="C:cytosol"/>
    <property type="evidence" value="ECO:0007669"/>
    <property type="project" value="TreeGrafter"/>
</dbReference>
<comment type="similarity">
    <text evidence="2 10 11">Belongs to the TRAFAC class translation factor GTPase superfamily. Classic translation factor GTPase family. IF-2 subfamily.</text>
</comment>
<evidence type="ECO:0000256" key="4">
    <source>
        <dbReference type="ARBA" id="ARBA00022490"/>
    </source>
</evidence>
<dbReference type="Gene3D" id="3.40.50.300">
    <property type="entry name" value="P-loop containing nucleotide triphosphate hydrolases"/>
    <property type="match status" value="1"/>
</dbReference>
<dbReference type="PANTHER" id="PTHR43381">
    <property type="entry name" value="TRANSLATION INITIATION FACTOR IF-2-RELATED"/>
    <property type="match status" value="1"/>
</dbReference>
<dbReference type="GO" id="GO:0003924">
    <property type="term" value="F:GTPase activity"/>
    <property type="evidence" value="ECO:0007669"/>
    <property type="project" value="UniProtKB-UniRule"/>
</dbReference>
<dbReference type="InterPro" id="IPR000795">
    <property type="entry name" value="T_Tr_GTP-bd_dom"/>
</dbReference>
<dbReference type="AlphaFoldDB" id="A0A6S6SFG0"/>